<feature type="region of interest" description="Disordered" evidence="5">
    <location>
        <begin position="134"/>
        <end position="158"/>
    </location>
</feature>
<dbReference type="CDD" id="cd07976">
    <property type="entry name" value="TFIIA_alpha_beta_like"/>
    <property type="match status" value="1"/>
</dbReference>
<dbReference type="PANTHER" id="PTHR12694">
    <property type="entry name" value="TRANSCRIPTION INITIATION FACTOR IIA SUBUNIT 1"/>
    <property type="match status" value="1"/>
</dbReference>
<keyword evidence="7" id="KW-1185">Reference proteome</keyword>
<evidence type="ECO:0000256" key="1">
    <source>
        <dbReference type="ARBA" id="ARBA00004123"/>
    </source>
</evidence>
<gene>
    <name evidence="6" type="ORF">BDV96DRAFT_498650</name>
</gene>
<dbReference type="PANTHER" id="PTHR12694:SF8">
    <property type="entry name" value="TRANSCRIPTION INITIATION FACTOR IIA SUBUNIT 1"/>
    <property type="match status" value="1"/>
</dbReference>
<dbReference type="SUPFAM" id="SSF47396">
    <property type="entry name" value="Transcription factor IIA (TFIIA), alpha-helical domain"/>
    <property type="match status" value="1"/>
</dbReference>
<dbReference type="SUPFAM" id="SSF50784">
    <property type="entry name" value="Transcription factor IIA (TFIIA), beta-barrel domain"/>
    <property type="match status" value="1"/>
</dbReference>
<dbReference type="GO" id="GO:0005672">
    <property type="term" value="C:transcription factor TFIIA complex"/>
    <property type="evidence" value="ECO:0007669"/>
    <property type="project" value="InterPro"/>
</dbReference>
<evidence type="ECO:0000256" key="2">
    <source>
        <dbReference type="ARBA" id="ARBA00010059"/>
    </source>
</evidence>
<comment type="similarity">
    <text evidence="2">Belongs to the TFIIA subunit 1 family.</text>
</comment>
<sequence length="430" mass="48308">GNVYQQVIERVIQASQNDFEEFGVDHSTLDELKQVCGNIPEPRVRLPPLSLVAAAFQSFLPLWPTLSFLFGRFVSFIALLSLVSHRLGGMAAWRCEVCRTEDMLTSTQGWQDKLTALHVATFPWDPVPEPVRQPPTVPSNVKQEPDVVPPMPQQEHVNFPNIPTIKTERGYDQPISSYPQHPANGVYGGGFNGDIAAQRAQALVQQRMQQGQLPQMHQQLQHQQQQQQRMMQGQQQQRAPQQMPPRPAQGYNPSQTDGSDATLEDWRSFVAARRAAEANEGPEGRIAADQFMRAQVDAMAAQQDSGLMMPLDSMPKGRKRKAITRVLQAQQAEKSLSGPASQPPVASFDGEAEKEEPIEDPEDAINSDLDDPDDNGDEDNSDDETMDYMLCTYDKVQRVKNKWKCTLKDGILTTNKREYLFHKANGEFEW</sequence>
<feature type="compositionally biased region" description="Polar residues" evidence="5">
    <location>
        <begin position="328"/>
        <end position="340"/>
    </location>
</feature>
<feature type="compositionally biased region" description="Acidic residues" evidence="5">
    <location>
        <begin position="350"/>
        <end position="384"/>
    </location>
</feature>
<dbReference type="Proteomes" id="UP000799770">
    <property type="component" value="Unassembled WGS sequence"/>
</dbReference>
<feature type="non-terminal residue" evidence="6">
    <location>
        <position position="1"/>
    </location>
</feature>
<dbReference type="AlphaFoldDB" id="A0A6A5Z124"/>
<name>A0A6A5Z124_9PLEO</name>
<evidence type="ECO:0000256" key="5">
    <source>
        <dbReference type="SAM" id="MobiDB-lite"/>
    </source>
</evidence>
<evidence type="ECO:0000256" key="3">
    <source>
        <dbReference type="ARBA" id="ARBA00023163"/>
    </source>
</evidence>
<evidence type="ECO:0000313" key="7">
    <source>
        <dbReference type="Proteomes" id="UP000799770"/>
    </source>
</evidence>
<dbReference type="Gene3D" id="1.10.287.100">
    <property type="match status" value="1"/>
</dbReference>
<keyword evidence="3" id="KW-0804">Transcription</keyword>
<dbReference type="Gene3D" id="2.30.18.10">
    <property type="entry name" value="Transcription factor IIA (TFIIA), beta-barrel domain"/>
    <property type="match status" value="1"/>
</dbReference>
<reference evidence="6" key="1">
    <citation type="journal article" date="2020" name="Stud. Mycol.">
        <title>101 Dothideomycetes genomes: a test case for predicting lifestyles and emergence of pathogens.</title>
        <authorList>
            <person name="Haridas S."/>
            <person name="Albert R."/>
            <person name="Binder M."/>
            <person name="Bloem J."/>
            <person name="Labutti K."/>
            <person name="Salamov A."/>
            <person name="Andreopoulos B."/>
            <person name="Baker S."/>
            <person name="Barry K."/>
            <person name="Bills G."/>
            <person name="Bluhm B."/>
            <person name="Cannon C."/>
            <person name="Castanera R."/>
            <person name="Culley D."/>
            <person name="Daum C."/>
            <person name="Ezra D."/>
            <person name="Gonzalez J."/>
            <person name="Henrissat B."/>
            <person name="Kuo A."/>
            <person name="Liang C."/>
            <person name="Lipzen A."/>
            <person name="Lutzoni F."/>
            <person name="Magnuson J."/>
            <person name="Mondo S."/>
            <person name="Nolan M."/>
            <person name="Ohm R."/>
            <person name="Pangilinan J."/>
            <person name="Park H.-J."/>
            <person name="Ramirez L."/>
            <person name="Alfaro M."/>
            <person name="Sun H."/>
            <person name="Tritt A."/>
            <person name="Yoshinaga Y."/>
            <person name="Zwiers L.-H."/>
            <person name="Turgeon B."/>
            <person name="Goodwin S."/>
            <person name="Spatafora J."/>
            <person name="Crous P."/>
            <person name="Grigoriev I."/>
        </authorList>
    </citation>
    <scope>NUCLEOTIDE SEQUENCE</scope>
    <source>
        <strain evidence="6">CBS 627.86</strain>
    </source>
</reference>
<keyword evidence="4" id="KW-0539">Nucleus</keyword>
<dbReference type="EMBL" id="ML977332">
    <property type="protein sequence ID" value="KAF2112041.1"/>
    <property type="molecule type" value="Genomic_DNA"/>
</dbReference>
<comment type="subcellular location">
    <subcellularLocation>
        <location evidence="1">Nucleus</location>
    </subcellularLocation>
</comment>
<dbReference type="Pfam" id="PF03153">
    <property type="entry name" value="TFIIA"/>
    <property type="match status" value="2"/>
</dbReference>
<dbReference type="OrthoDB" id="6275927at2759"/>
<proteinExistence type="inferred from homology"/>
<evidence type="ECO:0000313" key="6">
    <source>
        <dbReference type="EMBL" id="KAF2112041.1"/>
    </source>
</evidence>
<feature type="compositionally biased region" description="Low complexity" evidence="5">
    <location>
        <begin position="206"/>
        <end position="241"/>
    </location>
</feature>
<dbReference type="FunFam" id="2.30.18.10:FF:000006">
    <property type="entry name" value="Transcription factor TFIIA complex subunit Toa1"/>
    <property type="match status" value="1"/>
</dbReference>
<feature type="region of interest" description="Disordered" evidence="5">
    <location>
        <begin position="328"/>
        <end position="384"/>
    </location>
</feature>
<dbReference type="SMART" id="SM01371">
    <property type="entry name" value="TFIIA"/>
    <property type="match status" value="1"/>
</dbReference>
<protein>
    <submittedName>
        <fullName evidence="6">Transcription factor IIA, alpha/beta subunit-domain-containing protein</fullName>
    </submittedName>
</protein>
<dbReference type="InterPro" id="IPR009088">
    <property type="entry name" value="TFIIA_b-brl"/>
</dbReference>
<dbReference type="GO" id="GO:0006367">
    <property type="term" value="P:transcription initiation at RNA polymerase II promoter"/>
    <property type="evidence" value="ECO:0007669"/>
    <property type="project" value="InterPro"/>
</dbReference>
<organism evidence="6 7">
    <name type="scientific">Lophiotrema nucula</name>
    <dbReference type="NCBI Taxonomy" id="690887"/>
    <lineage>
        <taxon>Eukaryota</taxon>
        <taxon>Fungi</taxon>
        <taxon>Dikarya</taxon>
        <taxon>Ascomycota</taxon>
        <taxon>Pezizomycotina</taxon>
        <taxon>Dothideomycetes</taxon>
        <taxon>Pleosporomycetidae</taxon>
        <taxon>Pleosporales</taxon>
        <taxon>Lophiotremataceae</taxon>
        <taxon>Lophiotrema</taxon>
    </lineage>
</organism>
<evidence type="ECO:0000256" key="4">
    <source>
        <dbReference type="ARBA" id="ARBA00023242"/>
    </source>
</evidence>
<dbReference type="InterPro" id="IPR004855">
    <property type="entry name" value="TFIIA_asu/bsu"/>
</dbReference>
<accession>A0A6A5Z124</accession>
<feature type="region of interest" description="Disordered" evidence="5">
    <location>
        <begin position="206"/>
        <end position="261"/>
    </location>
</feature>